<evidence type="ECO:0000256" key="4">
    <source>
        <dbReference type="ARBA" id="ARBA00022679"/>
    </source>
</evidence>
<dbReference type="CDD" id="cd00082">
    <property type="entry name" value="HisKA"/>
    <property type="match status" value="1"/>
</dbReference>
<dbReference type="NCBIfam" id="TIGR00229">
    <property type="entry name" value="sensory_box"/>
    <property type="match status" value="2"/>
</dbReference>
<evidence type="ECO:0000259" key="9">
    <source>
        <dbReference type="PROSITE" id="PS50113"/>
    </source>
</evidence>
<dbReference type="Gene3D" id="1.10.287.130">
    <property type="match status" value="1"/>
</dbReference>
<evidence type="ECO:0000256" key="6">
    <source>
        <dbReference type="SAM" id="Phobius"/>
    </source>
</evidence>
<dbReference type="InterPro" id="IPR003594">
    <property type="entry name" value="HATPase_dom"/>
</dbReference>
<reference evidence="10" key="1">
    <citation type="submission" date="2023-06" db="EMBL/GenBank/DDBJ databases">
        <title>Genomic of Agaribacillus aureum.</title>
        <authorList>
            <person name="Wang G."/>
        </authorList>
    </citation>
    <scope>NUCLEOTIDE SEQUENCE</scope>
    <source>
        <strain evidence="10">BMA12</strain>
    </source>
</reference>
<feature type="transmembrane region" description="Helical" evidence="6">
    <location>
        <begin position="133"/>
        <end position="151"/>
    </location>
</feature>
<name>A0ABT8L3S2_9BACT</name>
<evidence type="ECO:0000256" key="1">
    <source>
        <dbReference type="ARBA" id="ARBA00000085"/>
    </source>
</evidence>
<dbReference type="InterPro" id="IPR000014">
    <property type="entry name" value="PAS"/>
</dbReference>
<dbReference type="SMART" id="SM00388">
    <property type="entry name" value="HisKA"/>
    <property type="match status" value="1"/>
</dbReference>
<dbReference type="SUPFAM" id="SSF55874">
    <property type="entry name" value="ATPase domain of HSP90 chaperone/DNA topoisomerase II/histidine kinase"/>
    <property type="match status" value="1"/>
</dbReference>
<dbReference type="InterPro" id="IPR013655">
    <property type="entry name" value="PAS_fold_3"/>
</dbReference>
<accession>A0ABT8L3S2</accession>
<dbReference type="InterPro" id="IPR000700">
    <property type="entry name" value="PAS-assoc_C"/>
</dbReference>
<evidence type="ECO:0000259" key="7">
    <source>
        <dbReference type="PROSITE" id="PS50109"/>
    </source>
</evidence>
<dbReference type="InterPro" id="IPR005467">
    <property type="entry name" value="His_kinase_dom"/>
</dbReference>
<dbReference type="Pfam" id="PF08447">
    <property type="entry name" value="PAS_3"/>
    <property type="match status" value="1"/>
</dbReference>
<dbReference type="EC" id="2.7.13.3" evidence="2"/>
<dbReference type="SMART" id="SM00091">
    <property type="entry name" value="PAS"/>
    <property type="match status" value="2"/>
</dbReference>
<sequence length="682" mass="77230">MKYLLKNIINSGIQHDFPAYIKRRVQPTNIIALILLFAAAIPYFVISLIYLPKITASIPGLGIVVCVSVIFLNRLGKINLSRFLLAIFAILTASSYNFLLTRPGEPPLSGVLLLQFSFSLVAFVLYDLKEKGFVIFMGILCFLLVTGYPLFQGFITLEADTSIFRHGWVGLITRMFSVSCAFGCMFGLTYINIQSENRLDRFFALNSDLFVIGNFKGYFTTVNPAWSDLLGYSPAELTSKPFIEFVHPDDHKLSYDQVGRLSSGKSVSKLNVRFISKDGKCKSIQWNLFPDLVDGQIYASGRDITAQLKAEEMLRVNQRALNSTSTGVVITDASQPDNPIIYCNPATQLITRYTQSEMIGKNCRILQGEDRDQKGLEKLRKAIKDQRECKVILKNYRKDGTMFWNELSISPVYNAKDQVTHFVGFQNDITSQVEAEEALTNSRKKLETMNEELKDFAHIVSHDLKAPLRAISSLSQWIVQDYGEQLDDDGKKQFDLLSGRVKKMENLIDGILQYSRASNVADEREDVDLKLIVQEVADMLSPPEHIEVKIQDDLPTLSLAKTRIQQVFQNIMSNAIKYNDKEKGLITIECQKEEDEWVFSIADNGPGIEQRHFDKVFQIFQTLDVKESYESTGIGLTIVKKTIELHGGKIWLESEMGKGTTFYFTIPVQSSTSNNYELKYEL</sequence>
<dbReference type="InterPro" id="IPR036890">
    <property type="entry name" value="HATPase_C_sf"/>
</dbReference>
<gene>
    <name evidence="10" type="ORF">QQ020_06355</name>
</gene>
<evidence type="ECO:0000256" key="3">
    <source>
        <dbReference type="ARBA" id="ARBA00022553"/>
    </source>
</evidence>
<evidence type="ECO:0000256" key="2">
    <source>
        <dbReference type="ARBA" id="ARBA00012438"/>
    </source>
</evidence>
<dbReference type="CDD" id="cd00130">
    <property type="entry name" value="PAS"/>
    <property type="match status" value="2"/>
</dbReference>
<keyword evidence="11" id="KW-1185">Reference proteome</keyword>
<feature type="domain" description="Histidine kinase" evidence="7">
    <location>
        <begin position="459"/>
        <end position="670"/>
    </location>
</feature>
<dbReference type="Proteomes" id="UP001172083">
    <property type="component" value="Unassembled WGS sequence"/>
</dbReference>
<dbReference type="SMART" id="SM00387">
    <property type="entry name" value="HATPase_c"/>
    <property type="match status" value="1"/>
</dbReference>
<keyword evidence="5" id="KW-0418">Kinase</keyword>
<dbReference type="PANTHER" id="PTHR43304">
    <property type="entry name" value="PHYTOCHROME-LIKE PROTEIN CPH1"/>
    <property type="match status" value="1"/>
</dbReference>
<dbReference type="PROSITE" id="PS50113">
    <property type="entry name" value="PAC"/>
    <property type="match status" value="1"/>
</dbReference>
<keyword evidence="6" id="KW-0472">Membrane</keyword>
<feature type="domain" description="PAS" evidence="8">
    <location>
        <begin position="195"/>
        <end position="265"/>
    </location>
</feature>
<proteinExistence type="predicted"/>
<organism evidence="10 11">
    <name type="scientific">Agaribacillus aureus</name>
    <dbReference type="NCBI Taxonomy" id="3051825"/>
    <lineage>
        <taxon>Bacteria</taxon>
        <taxon>Pseudomonadati</taxon>
        <taxon>Bacteroidota</taxon>
        <taxon>Cytophagia</taxon>
        <taxon>Cytophagales</taxon>
        <taxon>Splendidivirgaceae</taxon>
        <taxon>Agaribacillus</taxon>
    </lineage>
</organism>
<dbReference type="Gene3D" id="3.30.450.20">
    <property type="entry name" value="PAS domain"/>
    <property type="match status" value="2"/>
</dbReference>
<dbReference type="InterPro" id="IPR035965">
    <property type="entry name" value="PAS-like_dom_sf"/>
</dbReference>
<dbReference type="PANTHER" id="PTHR43304:SF1">
    <property type="entry name" value="PAC DOMAIN-CONTAINING PROTEIN"/>
    <property type="match status" value="1"/>
</dbReference>
<feature type="transmembrane region" description="Helical" evidence="6">
    <location>
        <begin position="83"/>
        <end position="101"/>
    </location>
</feature>
<dbReference type="EMBL" id="JAUJEB010000001">
    <property type="protein sequence ID" value="MDN5211661.1"/>
    <property type="molecule type" value="Genomic_DNA"/>
</dbReference>
<dbReference type="Pfam" id="PF13426">
    <property type="entry name" value="PAS_9"/>
    <property type="match status" value="1"/>
</dbReference>
<dbReference type="InterPro" id="IPR004358">
    <property type="entry name" value="Sig_transdc_His_kin-like_C"/>
</dbReference>
<protein>
    <recommendedName>
        <fullName evidence="2">histidine kinase</fullName>
        <ecNumber evidence="2">2.7.13.3</ecNumber>
    </recommendedName>
</protein>
<dbReference type="SUPFAM" id="SSF47384">
    <property type="entry name" value="Homodimeric domain of signal transducing histidine kinase"/>
    <property type="match status" value="1"/>
</dbReference>
<dbReference type="SUPFAM" id="SSF55785">
    <property type="entry name" value="PYP-like sensor domain (PAS domain)"/>
    <property type="match status" value="2"/>
</dbReference>
<feature type="transmembrane region" description="Helical" evidence="6">
    <location>
        <begin position="57"/>
        <end position="76"/>
    </location>
</feature>
<evidence type="ECO:0000313" key="10">
    <source>
        <dbReference type="EMBL" id="MDN5211661.1"/>
    </source>
</evidence>
<dbReference type="Gene3D" id="3.30.565.10">
    <property type="entry name" value="Histidine kinase-like ATPase, C-terminal domain"/>
    <property type="match status" value="1"/>
</dbReference>
<dbReference type="PRINTS" id="PR00344">
    <property type="entry name" value="BCTRLSENSOR"/>
</dbReference>
<dbReference type="PROSITE" id="PS50109">
    <property type="entry name" value="HIS_KIN"/>
    <property type="match status" value="1"/>
</dbReference>
<keyword evidence="6" id="KW-1133">Transmembrane helix</keyword>
<keyword evidence="4" id="KW-0808">Transferase</keyword>
<dbReference type="RefSeq" id="WP_346756991.1">
    <property type="nucleotide sequence ID" value="NZ_JAUJEB010000001.1"/>
</dbReference>
<dbReference type="InterPro" id="IPR001610">
    <property type="entry name" value="PAC"/>
</dbReference>
<dbReference type="SMART" id="SM00086">
    <property type="entry name" value="PAC"/>
    <property type="match status" value="2"/>
</dbReference>
<feature type="domain" description="PAS" evidence="8">
    <location>
        <begin position="319"/>
        <end position="386"/>
    </location>
</feature>
<feature type="transmembrane region" description="Helical" evidence="6">
    <location>
        <begin position="107"/>
        <end position="126"/>
    </location>
</feature>
<dbReference type="InterPro" id="IPR052162">
    <property type="entry name" value="Sensor_kinase/Photoreceptor"/>
</dbReference>
<feature type="transmembrane region" description="Helical" evidence="6">
    <location>
        <begin position="30"/>
        <end position="51"/>
    </location>
</feature>
<evidence type="ECO:0000259" key="8">
    <source>
        <dbReference type="PROSITE" id="PS50112"/>
    </source>
</evidence>
<dbReference type="Pfam" id="PF00512">
    <property type="entry name" value="HisKA"/>
    <property type="match status" value="1"/>
</dbReference>
<keyword evidence="6" id="KW-0812">Transmembrane</keyword>
<feature type="transmembrane region" description="Helical" evidence="6">
    <location>
        <begin position="171"/>
        <end position="193"/>
    </location>
</feature>
<dbReference type="InterPro" id="IPR003661">
    <property type="entry name" value="HisK_dim/P_dom"/>
</dbReference>
<dbReference type="InterPro" id="IPR036097">
    <property type="entry name" value="HisK_dim/P_sf"/>
</dbReference>
<dbReference type="PROSITE" id="PS50112">
    <property type="entry name" value="PAS"/>
    <property type="match status" value="2"/>
</dbReference>
<feature type="domain" description="PAC" evidence="9">
    <location>
        <begin position="387"/>
        <end position="441"/>
    </location>
</feature>
<keyword evidence="3" id="KW-0597">Phosphoprotein</keyword>
<evidence type="ECO:0000256" key="5">
    <source>
        <dbReference type="ARBA" id="ARBA00022777"/>
    </source>
</evidence>
<dbReference type="Pfam" id="PF02518">
    <property type="entry name" value="HATPase_c"/>
    <property type="match status" value="1"/>
</dbReference>
<comment type="catalytic activity">
    <reaction evidence="1">
        <text>ATP + protein L-histidine = ADP + protein N-phospho-L-histidine.</text>
        <dbReference type="EC" id="2.7.13.3"/>
    </reaction>
</comment>
<comment type="caution">
    <text evidence="10">The sequence shown here is derived from an EMBL/GenBank/DDBJ whole genome shotgun (WGS) entry which is preliminary data.</text>
</comment>
<evidence type="ECO:0000313" key="11">
    <source>
        <dbReference type="Proteomes" id="UP001172083"/>
    </source>
</evidence>